<evidence type="ECO:0000256" key="1">
    <source>
        <dbReference type="ARBA" id="ARBA00008324"/>
    </source>
</evidence>
<dbReference type="PANTHER" id="PTHR42856">
    <property type="entry name" value="ACYL-COENZYME A THIOESTERASE PAAI"/>
    <property type="match status" value="1"/>
</dbReference>
<dbReference type="InterPro" id="IPR011973">
    <property type="entry name" value="PaaD"/>
</dbReference>
<dbReference type="FunFam" id="3.10.129.10:FF:000022">
    <property type="entry name" value="Phenylacetic acid degradation protein"/>
    <property type="match status" value="1"/>
</dbReference>
<dbReference type="SUPFAM" id="SSF54637">
    <property type="entry name" value="Thioesterase/thiol ester dehydrase-isomerase"/>
    <property type="match status" value="1"/>
</dbReference>
<dbReference type="NCBIfam" id="TIGR02286">
    <property type="entry name" value="PaaD"/>
    <property type="match status" value="1"/>
</dbReference>
<dbReference type="CDD" id="cd03443">
    <property type="entry name" value="PaaI_thioesterase"/>
    <property type="match status" value="1"/>
</dbReference>
<dbReference type="GO" id="GO:0016289">
    <property type="term" value="F:acyl-CoA hydrolase activity"/>
    <property type="evidence" value="ECO:0007669"/>
    <property type="project" value="UniProtKB-ARBA"/>
</dbReference>
<gene>
    <name evidence="4" type="primary">paaD</name>
    <name evidence="4" type="ORF">GCM10011348_12770</name>
</gene>
<comment type="similarity">
    <text evidence="1">Belongs to the thioesterase PaaI family.</text>
</comment>
<feature type="domain" description="Thioesterase" evidence="3">
    <location>
        <begin position="53"/>
        <end position="125"/>
    </location>
</feature>
<dbReference type="InterPro" id="IPR003736">
    <property type="entry name" value="PAAI_dom"/>
</dbReference>
<dbReference type="NCBIfam" id="TIGR00369">
    <property type="entry name" value="unchar_dom_1"/>
    <property type="match status" value="1"/>
</dbReference>
<dbReference type="Pfam" id="PF03061">
    <property type="entry name" value="4HBT"/>
    <property type="match status" value="1"/>
</dbReference>
<organism evidence="4 5">
    <name type="scientific">Marinobacterium nitratireducens</name>
    <dbReference type="NCBI Taxonomy" id="518897"/>
    <lineage>
        <taxon>Bacteria</taxon>
        <taxon>Pseudomonadati</taxon>
        <taxon>Pseudomonadota</taxon>
        <taxon>Gammaproteobacteria</taxon>
        <taxon>Oceanospirillales</taxon>
        <taxon>Oceanospirillaceae</taxon>
        <taxon>Marinobacterium</taxon>
    </lineage>
</organism>
<evidence type="ECO:0000256" key="2">
    <source>
        <dbReference type="ARBA" id="ARBA00022801"/>
    </source>
</evidence>
<evidence type="ECO:0000259" key="3">
    <source>
        <dbReference type="Pfam" id="PF03061"/>
    </source>
</evidence>
<dbReference type="AlphaFoldDB" id="A0A918DQ21"/>
<evidence type="ECO:0000313" key="5">
    <source>
        <dbReference type="Proteomes" id="UP000599578"/>
    </source>
</evidence>
<dbReference type="PANTHER" id="PTHR42856:SF1">
    <property type="entry name" value="ACYL-COENZYME A THIOESTERASE PAAI"/>
    <property type="match status" value="1"/>
</dbReference>
<dbReference type="InterPro" id="IPR029069">
    <property type="entry name" value="HotDog_dom_sf"/>
</dbReference>
<dbReference type="RefSeq" id="WP_188859606.1">
    <property type="nucleotide sequence ID" value="NZ_BMLT01000003.1"/>
</dbReference>
<dbReference type="EMBL" id="BMLT01000003">
    <property type="protein sequence ID" value="GGO79165.1"/>
    <property type="molecule type" value="Genomic_DNA"/>
</dbReference>
<dbReference type="Gene3D" id="3.10.129.10">
    <property type="entry name" value="Hotdog Thioesterase"/>
    <property type="match status" value="1"/>
</dbReference>
<dbReference type="InterPro" id="IPR052723">
    <property type="entry name" value="Acyl-CoA_thioesterase_PaaI"/>
</dbReference>
<evidence type="ECO:0000313" key="4">
    <source>
        <dbReference type="EMBL" id="GGO79165.1"/>
    </source>
</evidence>
<keyword evidence="5" id="KW-1185">Reference proteome</keyword>
<accession>A0A918DQ21</accession>
<comment type="caution">
    <text evidence="4">The sequence shown here is derived from an EMBL/GenBank/DDBJ whole genome shotgun (WGS) entry which is preliminary data.</text>
</comment>
<dbReference type="InterPro" id="IPR006683">
    <property type="entry name" value="Thioestr_dom"/>
</dbReference>
<dbReference type="Proteomes" id="UP000599578">
    <property type="component" value="Unassembled WGS sequence"/>
</dbReference>
<protein>
    <submittedName>
        <fullName evidence="4">Phenylacetic acid degradation protein PaaD</fullName>
    </submittedName>
</protein>
<reference evidence="4 5" key="1">
    <citation type="journal article" date="2014" name="Int. J. Syst. Evol. Microbiol.">
        <title>Complete genome sequence of Corynebacterium casei LMG S-19264T (=DSM 44701T), isolated from a smear-ripened cheese.</title>
        <authorList>
            <consortium name="US DOE Joint Genome Institute (JGI-PGF)"/>
            <person name="Walter F."/>
            <person name="Albersmeier A."/>
            <person name="Kalinowski J."/>
            <person name="Ruckert C."/>
        </authorList>
    </citation>
    <scope>NUCLEOTIDE SEQUENCE [LARGE SCALE GENOMIC DNA]</scope>
    <source>
        <strain evidence="4 5">CGMCC 1.7286</strain>
    </source>
</reference>
<name>A0A918DQ21_9GAMM</name>
<sequence length="152" mass="16161">MTDLTPQQLAEACAESMFARDTATQALEMEIVCVSPGRASIAMAVSPRMIQGHGNCHGGYIFTLADSAFAFACNTYNAVTVGAGCTIDYLAPAKLGDRLTAYAVERSRSGRTGIYDVSVENQHGTPIALFRGRSHQVRGTLLPESPEMEASA</sequence>
<keyword evidence="2" id="KW-0378">Hydrolase</keyword>
<proteinExistence type="inferred from homology"/>